<dbReference type="AlphaFoldDB" id="A0A060C9X2"/>
<organism evidence="1">
    <name type="scientific">uncultured Rhodoferax sp</name>
    <dbReference type="NCBI Taxonomy" id="223188"/>
    <lineage>
        <taxon>Bacteria</taxon>
        <taxon>Pseudomonadati</taxon>
        <taxon>Pseudomonadota</taxon>
        <taxon>Betaproteobacteria</taxon>
        <taxon>Burkholderiales</taxon>
        <taxon>Comamonadaceae</taxon>
        <taxon>Rhodoferax</taxon>
        <taxon>environmental samples</taxon>
    </lineage>
</organism>
<dbReference type="GO" id="GO:0008915">
    <property type="term" value="F:lipid-A-disaccharide synthase activity"/>
    <property type="evidence" value="ECO:0007669"/>
    <property type="project" value="InterPro"/>
</dbReference>
<protein>
    <submittedName>
        <fullName evidence="1">CAZy families GT19 protein</fullName>
    </submittedName>
</protein>
<dbReference type="EMBL" id="KF122231">
    <property type="protein sequence ID" value="AIA89526.1"/>
    <property type="molecule type" value="Genomic_DNA"/>
</dbReference>
<dbReference type="InterPro" id="IPR003835">
    <property type="entry name" value="Glyco_trans_19"/>
</dbReference>
<evidence type="ECO:0000313" key="1">
    <source>
        <dbReference type="EMBL" id="AIA89526.1"/>
    </source>
</evidence>
<sequence>MAPVFWAAAAELVRRRGPDALRFVAPTLPALRPALARQVEQAGLQACVRIIEGHSHDLLEACDVTLIASGTATLE</sequence>
<feature type="non-terminal residue" evidence="1">
    <location>
        <position position="75"/>
    </location>
</feature>
<reference evidence="1" key="1">
    <citation type="journal article" date="2013" name="Environ. Microbiol.">
        <title>Seasonally variable intestinal metagenomes of the red palm weevil (Rhynchophorus ferrugineus).</title>
        <authorList>
            <person name="Jia S."/>
            <person name="Zhang X."/>
            <person name="Zhang G."/>
            <person name="Yin A."/>
            <person name="Zhang S."/>
            <person name="Li F."/>
            <person name="Wang L."/>
            <person name="Zhao D."/>
            <person name="Yun Q."/>
            <person name="Tala"/>
            <person name="Wang J."/>
            <person name="Sun G."/>
            <person name="Baabdullah M."/>
            <person name="Yu X."/>
            <person name="Hu S."/>
            <person name="Al-Mssallem I.S."/>
            <person name="Yu J."/>
        </authorList>
    </citation>
    <scope>NUCLEOTIDE SEQUENCE</scope>
</reference>
<proteinExistence type="predicted"/>
<name>A0A060C9X2_9BURK</name>
<dbReference type="Pfam" id="PF02684">
    <property type="entry name" value="LpxB"/>
    <property type="match status" value="1"/>
</dbReference>
<accession>A0A060C9X2</accession>
<dbReference type="GO" id="GO:0016020">
    <property type="term" value="C:membrane"/>
    <property type="evidence" value="ECO:0007669"/>
    <property type="project" value="GOC"/>
</dbReference>
<dbReference type="GO" id="GO:0009245">
    <property type="term" value="P:lipid A biosynthetic process"/>
    <property type="evidence" value="ECO:0007669"/>
    <property type="project" value="InterPro"/>
</dbReference>